<keyword evidence="6 14" id="KW-0067">ATP-binding</keyword>
<keyword evidence="2 13" id="KW-0808">Transferase</keyword>
<dbReference type="InterPro" id="IPR000631">
    <property type="entry name" value="CARKD"/>
</dbReference>
<feature type="binding site" evidence="14">
    <location>
        <position position="174"/>
    </location>
    <ligand>
        <name>(6S)-NADPHX</name>
        <dbReference type="ChEBI" id="CHEBI:64076"/>
    </ligand>
</feature>
<dbReference type="CDD" id="cd01171">
    <property type="entry name" value="YXKO-related"/>
    <property type="match status" value="1"/>
</dbReference>
<evidence type="ECO:0000256" key="11">
    <source>
        <dbReference type="ARBA" id="ARBA00023160"/>
    </source>
</evidence>
<comment type="caution">
    <text evidence="16">The sequence shown here is derived from an EMBL/GenBank/DDBJ whole genome shotgun (WGS) entry which is preliminary data.</text>
</comment>
<reference evidence="16 17" key="1">
    <citation type="submission" date="2019-08" db="EMBL/GenBank/DDBJ databases">
        <title>In-depth cultivation of the pig gut microbiome towards novel bacterial diversity and tailored functional studies.</title>
        <authorList>
            <person name="Wylensek D."/>
            <person name="Hitch T.C.A."/>
            <person name="Clavel T."/>
        </authorList>
    </citation>
    <scope>NUCLEOTIDE SEQUENCE [LARGE SCALE GENOMIC DNA]</scope>
    <source>
        <strain evidence="16 17">Med78-601-WT-4W-RMD-3</strain>
    </source>
</reference>
<dbReference type="HAMAP" id="MF_01965">
    <property type="entry name" value="NADHX_dehydratase"/>
    <property type="match status" value="1"/>
</dbReference>
<dbReference type="InterPro" id="IPR008278">
    <property type="entry name" value="4-PPantetheinyl_Trfase_dom"/>
</dbReference>
<dbReference type="GO" id="GO:0000287">
    <property type="term" value="F:magnesium ion binding"/>
    <property type="evidence" value="ECO:0007669"/>
    <property type="project" value="UniProtKB-UniRule"/>
</dbReference>
<gene>
    <name evidence="14" type="primary">nnrD</name>
    <name evidence="13" type="synonym">acpS</name>
    <name evidence="16" type="ORF">FYJ27_01975</name>
</gene>
<dbReference type="PANTHER" id="PTHR12592:SF0">
    <property type="entry name" value="ATP-DEPENDENT (S)-NAD(P)H-HYDRATE DEHYDRATASE"/>
    <property type="match status" value="1"/>
</dbReference>
<dbReference type="GO" id="GO:0110051">
    <property type="term" value="P:metabolite repair"/>
    <property type="evidence" value="ECO:0007669"/>
    <property type="project" value="TreeGrafter"/>
</dbReference>
<dbReference type="GO" id="GO:0005737">
    <property type="term" value="C:cytoplasm"/>
    <property type="evidence" value="ECO:0007669"/>
    <property type="project" value="UniProtKB-SubCell"/>
</dbReference>
<feature type="domain" description="YjeF C-terminal" evidence="15">
    <location>
        <begin position="139"/>
        <end position="422"/>
    </location>
</feature>
<evidence type="ECO:0000256" key="7">
    <source>
        <dbReference type="ARBA" id="ARBA00022842"/>
    </source>
</evidence>
<evidence type="ECO:0000313" key="17">
    <source>
        <dbReference type="Proteomes" id="UP000462760"/>
    </source>
</evidence>
<dbReference type="GO" id="GO:0006633">
    <property type="term" value="P:fatty acid biosynthetic process"/>
    <property type="evidence" value="ECO:0007669"/>
    <property type="project" value="UniProtKB-UniRule"/>
</dbReference>
<keyword evidence="10 13" id="KW-0443">Lipid metabolism</keyword>
<evidence type="ECO:0000256" key="6">
    <source>
        <dbReference type="ARBA" id="ARBA00022840"/>
    </source>
</evidence>
<dbReference type="NCBIfam" id="TIGR00516">
    <property type="entry name" value="acpS"/>
    <property type="match status" value="1"/>
</dbReference>
<dbReference type="InterPro" id="IPR037143">
    <property type="entry name" value="4-PPantetheinyl_Trfase_dom_sf"/>
</dbReference>
<dbReference type="Proteomes" id="UP000462760">
    <property type="component" value="Unassembled WGS sequence"/>
</dbReference>
<comment type="subunit">
    <text evidence="14">Homotetramer.</text>
</comment>
<feature type="binding site" evidence="13">
    <location>
        <position position="57"/>
    </location>
    <ligand>
        <name>Mg(2+)</name>
        <dbReference type="ChEBI" id="CHEBI:18420"/>
    </ligand>
</feature>
<dbReference type="EC" id="4.2.1.136" evidence="14"/>
<keyword evidence="9 14" id="KW-0520">NAD</keyword>
<dbReference type="AlphaFoldDB" id="A0A844FF05"/>
<evidence type="ECO:0000256" key="4">
    <source>
        <dbReference type="ARBA" id="ARBA00022741"/>
    </source>
</evidence>
<evidence type="ECO:0000259" key="15">
    <source>
        <dbReference type="PROSITE" id="PS51383"/>
    </source>
</evidence>
<comment type="catalytic activity">
    <reaction evidence="13">
        <text>apo-[ACP] + CoA = holo-[ACP] + adenosine 3',5'-bisphosphate + H(+)</text>
        <dbReference type="Rhea" id="RHEA:12068"/>
        <dbReference type="Rhea" id="RHEA-COMP:9685"/>
        <dbReference type="Rhea" id="RHEA-COMP:9690"/>
        <dbReference type="ChEBI" id="CHEBI:15378"/>
        <dbReference type="ChEBI" id="CHEBI:29999"/>
        <dbReference type="ChEBI" id="CHEBI:57287"/>
        <dbReference type="ChEBI" id="CHEBI:58343"/>
        <dbReference type="ChEBI" id="CHEBI:64479"/>
        <dbReference type="EC" id="2.7.8.7"/>
    </reaction>
</comment>
<keyword evidence="3 13" id="KW-0479">Metal-binding</keyword>
<comment type="catalytic activity">
    <reaction evidence="14">
        <text>(6S)-NADHX + ADP = AMP + phosphate + NADH + H(+)</text>
        <dbReference type="Rhea" id="RHEA:32223"/>
        <dbReference type="ChEBI" id="CHEBI:15378"/>
        <dbReference type="ChEBI" id="CHEBI:43474"/>
        <dbReference type="ChEBI" id="CHEBI:57945"/>
        <dbReference type="ChEBI" id="CHEBI:64074"/>
        <dbReference type="ChEBI" id="CHEBI:456215"/>
        <dbReference type="ChEBI" id="CHEBI:456216"/>
        <dbReference type="EC" id="4.2.1.136"/>
    </reaction>
</comment>
<feature type="binding site" evidence="14">
    <location>
        <position position="245"/>
    </location>
    <ligand>
        <name>(6S)-NADPHX</name>
        <dbReference type="ChEBI" id="CHEBI:64076"/>
    </ligand>
</feature>
<sequence length="425" mass="46378">MLKGIGVDIVKLKRIERIIGTKKERFLNKVFTDSEIEYIRGKNENPCTIGGIFATKEAVSKVLGTGIGKISLKEIEVFHNNLGKPHVKLYGKALFLMEEKGIESLYLSITHEIEYAIAVVIGEGRLNYSRDIELKGMKDLKHMKNILPVRKEESHKGTYGRVGVVAGSTGMTGAAYFSSKASLRSGSGLVYTMTPKSLSNILSLKLTEAIIKPVEDNGKGHFILDSIQDIEEGIKDLDVIALGPGIGVDYERIRIVEEILNIFDKPMVLDADGLNCVSEKPEILIKREGETVITPHPGELSRLLKVSIGEIQKNRIEYCKKASQKYNVTTVLKGADTVVCSKSGEIYVNRTGNPGMATAGSGDLLTGVISSFIGQGIGVYESAILGTYIHGLAGDLAKNEKGEYGLIAEDILENIPYAIDLIYKN</sequence>
<proteinExistence type="inferred from homology"/>
<dbReference type="PANTHER" id="PTHR12592">
    <property type="entry name" value="ATP-DEPENDENT (S)-NAD(P)H-HYDRATE DEHYDRATASE FAMILY MEMBER"/>
    <property type="match status" value="1"/>
</dbReference>
<feature type="binding site" evidence="14">
    <location>
        <position position="363"/>
    </location>
    <ligand>
        <name>(6S)-NADPHX</name>
        <dbReference type="ChEBI" id="CHEBI:64076"/>
    </ligand>
</feature>
<dbReference type="InterPro" id="IPR029056">
    <property type="entry name" value="Ribokinase-like"/>
</dbReference>
<feature type="binding site" evidence="14">
    <location>
        <begin position="333"/>
        <end position="337"/>
    </location>
    <ligand>
        <name>AMP</name>
        <dbReference type="ChEBI" id="CHEBI:456215"/>
    </ligand>
</feature>
<keyword evidence="12 14" id="KW-0456">Lyase</keyword>
<evidence type="ECO:0000256" key="5">
    <source>
        <dbReference type="ARBA" id="ARBA00022832"/>
    </source>
</evidence>
<evidence type="ECO:0000313" key="16">
    <source>
        <dbReference type="EMBL" id="MSS42506.1"/>
    </source>
</evidence>
<dbReference type="EMBL" id="VULR01000002">
    <property type="protein sequence ID" value="MSS42506.1"/>
    <property type="molecule type" value="Genomic_DNA"/>
</dbReference>
<feature type="binding site" evidence="14">
    <location>
        <position position="296"/>
    </location>
    <ligand>
        <name>(6S)-NADPHX</name>
        <dbReference type="ChEBI" id="CHEBI:64076"/>
    </ligand>
</feature>
<evidence type="ECO:0000256" key="12">
    <source>
        <dbReference type="ARBA" id="ARBA00023239"/>
    </source>
</evidence>
<comment type="similarity">
    <text evidence="14">Belongs to the NnrD/CARKD family.</text>
</comment>
<dbReference type="GO" id="GO:0046496">
    <property type="term" value="P:nicotinamide nucleotide metabolic process"/>
    <property type="evidence" value="ECO:0007669"/>
    <property type="project" value="UniProtKB-UniRule"/>
</dbReference>
<dbReference type="GO" id="GO:0008897">
    <property type="term" value="F:holo-[acyl-carrier-protein] synthase activity"/>
    <property type="evidence" value="ECO:0007669"/>
    <property type="project" value="UniProtKB-UniRule"/>
</dbReference>
<name>A0A844FF05_9FIRM</name>
<keyword evidence="7 13" id="KW-0460">Magnesium</keyword>
<dbReference type="GO" id="GO:0052856">
    <property type="term" value="F:NAD(P)HX epimerase activity"/>
    <property type="evidence" value="ECO:0007669"/>
    <property type="project" value="TreeGrafter"/>
</dbReference>
<comment type="catalytic activity">
    <reaction evidence="14">
        <text>(6S)-NADPHX + ADP = AMP + phosphate + NADPH + H(+)</text>
        <dbReference type="Rhea" id="RHEA:32235"/>
        <dbReference type="ChEBI" id="CHEBI:15378"/>
        <dbReference type="ChEBI" id="CHEBI:43474"/>
        <dbReference type="ChEBI" id="CHEBI:57783"/>
        <dbReference type="ChEBI" id="CHEBI:64076"/>
        <dbReference type="ChEBI" id="CHEBI:456215"/>
        <dbReference type="ChEBI" id="CHEBI:456216"/>
        <dbReference type="EC" id="4.2.1.136"/>
    </reaction>
</comment>
<protein>
    <recommendedName>
        <fullName evidence="13 14">Multifunctional fusion protein</fullName>
    </recommendedName>
    <domain>
        <recommendedName>
            <fullName evidence="13">Holo-[acyl-carrier-protein] synthase</fullName>
            <shortName evidence="13">Holo-ACP synthase</shortName>
            <ecNumber evidence="13">2.7.8.7</ecNumber>
        </recommendedName>
        <alternativeName>
            <fullName evidence="13">4'-phosphopantetheinyl transferase AcpS</fullName>
        </alternativeName>
    </domain>
    <domain>
        <recommendedName>
            <fullName evidence="14">ADP-dependent (S)-NAD(P)H-hydrate dehydratase</fullName>
            <ecNumber evidence="14">4.2.1.136</ecNumber>
        </recommendedName>
        <alternativeName>
            <fullName evidence="14">ADP-dependent NAD(P)HX dehydratase</fullName>
        </alternativeName>
    </domain>
</protein>
<comment type="similarity">
    <text evidence="13">Belongs to the P-Pant transferase superfamily. AcpS family.</text>
</comment>
<comment type="function">
    <text evidence="14">Catalyzes the dehydration of the S-form of NAD(P)HX at the expense of ADP, which is converted to AMP. Together with NAD(P)HX epimerase, which catalyzes the epimerization of the S- and R-forms, the enzyme allows the repair of both epimers of NAD(P)HX, a damaged form of NAD(P)H that is a result of enzymatic or heat-dependent hydration.</text>
</comment>
<comment type="function">
    <text evidence="13">Transfers the 4'-phosphopantetheine moiety from coenzyme A to a Ser of acyl-carrier-protein.</text>
</comment>
<dbReference type="Pfam" id="PF01256">
    <property type="entry name" value="Carb_kinase"/>
    <property type="match status" value="1"/>
</dbReference>
<dbReference type="Pfam" id="PF01648">
    <property type="entry name" value="ACPS"/>
    <property type="match status" value="1"/>
</dbReference>
<dbReference type="SUPFAM" id="SSF53613">
    <property type="entry name" value="Ribokinase-like"/>
    <property type="match status" value="1"/>
</dbReference>
<evidence type="ECO:0000256" key="8">
    <source>
        <dbReference type="ARBA" id="ARBA00022857"/>
    </source>
</evidence>
<dbReference type="RefSeq" id="WP_154482368.1">
    <property type="nucleotide sequence ID" value="NZ_VULR01000002.1"/>
</dbReference>
<dbReference type="Gene3D" id="3.90.470.20">
    <property type="entry name" value="4'-phosphopantetheinyl transferase domain"/>
    <property type="match status" value="1"/>
</dbReference>
<evidence type="ECO:0000256" key="10">
    <source>
        <dbReference type="ARBA" id="ARBA00023098"/>
    </source>
</evidence>
<dbReference type="InterPro" id="IPR002582">
    <property type="entry name" value="ACPS"/>
</dbReference>
<evidence type="ECO:0000256" key="2">
    <source>
        <dbReference type="ARBA" id="ARBA00022679"/>
    </source>
</evidence>
<dbReference type="OrthoDB" id="9806925at2"/>
<feature type="binding site" evidence="13">
    <location>
        <position position="8"/>
    </location>
    <ligand>
        <name>Mg(2+)</name>
        <dbReference type="ChEBI" id="CHEBI:18420"/>
    </ligand>
</feature>
<dbReference type="EC" id="2.7.8.7" evidence="13"/>
<dbReference type="GO" id="GO:0052855">
    <property type="term" value="F:ADP-dependent NAD(P)H-hydrate dehydratase activity"/>
    <property type="evidence" value="ECO:0007669"/>
    <property type="project" value="UniProtKB-UniRule"/>
</dbReference>
<dbReference type="SUPFAM" id="SSF56214">
    <property type="entry name" value="4'-phosphopantetheinyl transferase"/>
    <property type="match status" value="1"/>
</dbReference>
<feature type="binding site" evidence="14">
    <location>
        <position position="362"/>
    </location>
    <ligand>
        <name>AMP</name>
        <dbReference type="ChEBI" id="CHEBI:456215"/>
    </ligand>
</feature>
<evidence type="ECO:0000256" key="14">
    <source>
        <dbReference type="HAMAP-Rule" id="MF_01965"/>
    </source>
</evidence>
<dbReference type="NCBIfam" id="TIGR00196">
    <property type="entry name" value="yjeF_cterm"/>
    <property type="match status" value="1"/>
</dbReference>
<comment type="cofactor">
    <cofactor evidence="13">
        <name>Mg(2+)</name>
        <dbReference type="ChEBI" id="CHEBI:18420"/>
    </cofactor>
</comment>
<keyword evidence="4 14" id="KW-0547">Nucleotide-binding</keyword>
<keyword evidence="5 13" id="KW-0276">Fatty acid metabolism</keyword>
<comment type="subcellular location">
    <subcellularLocation>
        <location evidence="13">Cytoplasm</location>
    </subcellularLocation>
</comment>
<dbReference type="GO" id="GO:0005524">
    <property type="term" value="F:ATP binding"/>
    <property type="evidence" value="ECO:0007669"/>
    <property type="project" value="UniProtKB-KW"/>
</dbReference>
<dbReference type="HAMAP" id="MF_00101">
    <property type="entry name" value="AcpS"/>
    <property type="match status" value="1"/>
</dbReference>
<evidence type="ECO:0000256" key="1">
    <source>
        <dbReference type="ARBA" id="ARBA00022516"/>
    </source>
</evidence>
<dbReference type="NCBIfam" id="TIGR00556">
    <property type="entry name" value="pantethn_trn"/>
    <property type="match status" value="1"/>
</dbReference>
<keyword evidence="8 14" id="KW-0521">NADP</keyword>
<evidence type="ECO:0000256" key="13">
    <source>
        <dbReference type="HAMAP-Rule" id="MF_00101"/>
    </source>
</evidence>
<dbReference type="PROSITE" id="PS51383">
    <property type="entry name" value="YJEF_C_3"/>
    <property type="match status" value="1"/>
</dbReference>
<keyword evidence="13" id="KW-0963">Cytoplasm</keyword>
<evidence type="ECO:0000256" key="3">
    <source>
        <dbReference type="ARBA" id="ARBA00022723"/>
    </source>
</evidence>
<keyword evidence="11 13" id="KW-0275">Fatty acid biosynthesis</keyword>
<dbReference type="InterPro" id="IPR004568">
    <property type="entry name" value="Ppantetheine-prot_Trfase_dom"/>
</dbReference>
<keyword evidence="1 13" id="KW-0444">Lipid biosynthesis</keyword>
<evidence type="ECO:0000256" key="9">
    <source>
        <dbReference type="ARBA" id="ARBA00023027"/>
    </source>
</evidence>
<dbReference type="Gene3D" id="3.40.1190.20">
    <property type="match status" value="1"/>
</dbReference>
<organism evidence="16 17">
    <name type="scientific">Anaerosalibacter bizertensis</name>
    <dbReference type="NCBI Taxonomy" id="932217"/>
    <lineage>
        <taxon>Bacteria</taxon>
        <taxon>Bacillati</taxon>
        <taxon>Bacillota</taxon>
        <taxon>Tissierellia</taxon>
        <taxon>Tissierellales</taxon>
        <taxon>Sporanaerobacteraceae</taxon>
        <taxon>Anaerosalibacter</taxon>
    </lineage>
</organism>
<accession>A0A844FF05</accession>